<dbReference type="EMBL" id="BJXA01000128">
    <property type="protein sequence ID" value="GEM44018.1"/>
    <property type="molecule type" value="Genomic_DNA"/>
</dbReference>
<keyword evidence="1" id="KW-0805">Transcription regulation</keyword>
<keyword evidence="5" id="KW-1185">Reference proteome</keyword>
<evidence type="ECO:0000256" key="1">
    <source>
        <dbReference type="ARBA" id="ARBA00023015"/>
    </source>
</evidence>
<proteinExistence type="predicted"/>
<dbReference type="Gene3D" id="1.10.10.1320">
    <property type="entry name" value="Anti-sigma factor, zinc-finger domain"/>
    <property type="match status" value="1"/>
</dbReference>
<evidence type="ECO:0000259" key="3">
    <source>
        <dbReference type="Pfam" id="PF22618"/>
    </source>
</evidence>
<dbReference type="InterPro" id="IPR041916">
    <property type="entry name" value="Anti_sigma_zinc_sf"/>
</dbReference>
<dbReference type="Proteomes" id="UP000321424">
    <property type="component" value="Unassembled WGS sequence"/>
</dbReference>
<accession>A0A511MUW4</accession>
<reference evidence="4 5" key="1">
    <citation type="submission" date="2019-07" db="EMBL/GenBank/DDBJ databases">
        <title>Whole genome shotgun sequence of Nocardia ninae NBRC 108245.</title>
        <authorList>
            <person name="Hosoyama A."/>
            <person name="Uohara A."/>
            <person name="Ohji S."/>
            <person name="Ichikawa N."/>
        </authorList>
    </citation>
    <scope>NUCLEOTIDE SEQUENCE [LARGE SCALE GENOMIC DNA]</scope>
    <source>
        <strain evidence="4 5">NBRC 108245</strain>
    </source>
</reference>
<gene>
    <name evidence="4" type="ORF">NN4_85370</name>
</gene>
<evidence type="ECO:0000313" key="5">
    <source>
        <dbReference type="Proteomes" id="UP000321424"/>
    </source>
</evidence>
<evidence type="ECO:0000313" key="4">
    <source>
        <dbReference type="EMBL" id="GEM44018.1"/>
    </source>
</evidence>
<sequence>MNERQVDLAHTVALGSIDDVDHHEVQELLDTEDPALRAEFLREIGQTREALAVLATATATPPPATLRTRLLAAIAAEQPPVAS</sequence>
<feature type="domain" description="Anti-sigma-K factor RskA N-terminal" evidence="3">
    <location>
        <begin position="6"/>
        <end position="52"/>
    </location>
</feature>
<evidence type="ECO:0000256" key="2">
    <source>
        <dbReference type="ARBA" id="ARBA00023163"/>
    </source>
</evidence>
<dbReference type="InterPro" id="IPR053877">
    <property type="entry name" value="RskA_N"/>
</dbReference>
<organism evidence="4 5">
    <name type="scientific">Nocardia ninae NBRC 108245</name>
    <dbReference type="NCBI Taxonomy" id="1210091"/>
    <lineage>
        <taxon>Bacteria</taxon>
        <taxon>Bacillati</taxon>
        <taxon>Actinomycetota</taxon>
        <taxon>Actinomycetes</taxon>
        <taxon>Mycobacteriales</taxon>
        <taxon>Nocardiaceae</taxon>
        <taxon>Nocardia</taxon>
    </lineage>
</organism>
<comment type="caution">
    <text evidence="4">The sequence shown here is derived from an EMBL/GenBank/DDBJ whole genome shotgun (WGS) entry which is preliminary data.</text>
</comment>
<keyword evidence="2" id="KW-0804">Transcription</keyword>
<dbReference type="RefSeq" id="WP_107654255.1">
    <property type="nucleotide sequence ID" value="NZ_BJXA01000128.1"/>
</dbReference>
<protein>
    <recommendedName>
        <fullName evidence="3">Anti-sigma-K factor RskA N-terminal domain-containing protein</fullName>
    </recommendedName>
</protein>
<dbReference type="Pfam" id="PF22618">
    <property type="entry name" value="RskA_N"/>
    <property type="match status" value="1"/>
</dbReference>
<name>A0A511MUW4_9NOCA</name>
<dbReference type="AlphaFoldDB" id="A0A511MUW4"/>
<dbReference type="OrthoDB" id="4570841at2"/>